<proteinExistence type="predicted"/>
<evidence type="ECO:0000313" key="4">
    <source>
        <dbReference type="Proteomes" id="UP000279089"/>
    </source>
</evidence>
<dbReference type="CDD" id="cd07472">
    <property type="entry name" value="HmuY_like"/>
    <property type="match status" value="1"/>
</dbReference>
<dbReference type="Pfam" id="PF14725">
    <property type="entry name" value="DUF4466"/>
    <property type="match status" value="1"/>
</dbReference>
<dbReference type="Gene3D" id="2.60.40.3550">
    <property type="entry name" value="Domain of unknown function DUF4466"/>
    <property type="match status" value="1"/>
</dbReference>
<dbReference type="Proteomes" id="UP000279089">
    <property type="component" value="Unassembled WGS sequence"/>
</dbReference>
<name>A0A3N4MWW9_9BACT</name>
<dbReference type="EMBL" id="RMBX01000009">
    <property type="protein sequence ID" value="RPD39893.1"/>
    <property type="molecule type" value="Genomic_DNA"/>
</dbReference>
<gene>
    <name evidence="3" type="ORF">EG028_17350</name>
</gene>
<evidence type="ECO:0000259" key="2">
    <source>
        <dbReference type="Pfam" id="PF14725"/>
    </source>
</evidence>
<sequence>MTKKFFRYTTTLAAAALMFASCSDKDYAVPQPKNELQNDAIKRSIGPSLVGRAMEFAYAMALPADKGKIVSAQVEASIAGAPTTYLEHRSFFTTGGGLDSGVVIGNPSENKDNITTVTFSKDTMAATLRYYYVPAEAARGKEVSFKFTARASNGETVTYNLGPFKVANMEMKLDIPVSDAGAKYISITDMAAYNQADAPAHADKIDLVYLYRTTPASFGHALVAPAADPKYLPGITLPTGVNRNTKLMKVWQLRDQQLARDQFGVFIDDADFQQLNIGEGINYTLGLAKDYGVWVETTDGKYRAYIFVNAASNPNKTATLSIKRYTMK</sequence>
<dbReference type="AlphaFoldDB" id="A0A3N4MWW9"/>
<feature type="signal peptide" evidence="1">
    <location>
        <begin position="1"/>
        <end position="28"/>
    </location>
</feature>
<accession>A0A3N4MWW9</accession>
<feature type="chain" id="PRO_5017988131" evidence="1">
    <location>
        <begin position="29"/>
        <end position="328"/>
    </location>
</feature>
<keyword evidence="4" id="KW-1185">Reference proteome</keyword>
<protein>
    <submittedName>
        <fullName evidence="3">DUF4466 domain-containing protein</fullName>
    </submittedName>
</protein>
<dbReference type="PROSITE" id="PS51257">
    <property type="entry name" value="PROKAR_LIPOPROTEIN"/>
    <property type="match status" value="1"/>
</dbReference>
<feature type="domain" description="DUF4466" evidence="2">
    <location>
        <begin position="21"/>
        <end position="327"/>
    </location>
</feature>
<dbReference type="InterPro" id="IPR028072">
    <property type="entry name" value="DUF4466"/>
</dbReference>
<evidence type="ECO:0000256" key="1">
    <source>
        <dbReference type="SAM" id="SignalP"/>
    </source>
</evidence>
<dbReference type="OrthoDB" id="1045786at2"/>
<dbReference type="RefSeq" id="WP_120517819.1">
    <property type="nucleotide sequence ID" value="NZ_QXZY01000010.1"/>
</dbReference>
<organism evidence="3 4">
    <name type="scientific">Chitinophaga barathri</name>
    <dbReference type="NCBI Taxonomy" id="1647451"/>
    <lineage>
        <taxon>Bacteria</taxon>
        <taxon>Pseudomonadati</taxon>
        <taxon>Bacteroidota</taxon>
        <taxon>Chitinophagia</taxon>
        <taxon>Chitinophagales</taxon>
        <taxon>Chitinophagaceae</taxon>
        <taxon>Chitinophaga</taxon>
    </lineage>
</organism>
<comment type="caution">
    <text evidence="3">The sequence shown here is derived from an EMBL/GenBank/DDBJ whole genome shotgun (WGS) entry which is preliminary data.</text>
</comment>
<evidence type="ECO:0000313" key="3">
    <source>
        <dbReference type="EMBL" id="RPD39893.1"/>
    </source>
</evidence>
<reference evidence="4" key="1">
    <citation type="submission" date="2018-11" db="EMBL/GenBank/DDBJ databases">
        <title>Chitinophaga lutea sp.nov., isolate from arsenic contaminated soil.</title>
        <authorList>
            <person name="Zong Y."/>
        </authorList>
    </citation>
    <scope>NUCLEOTIDE SEQUENCE [LARGE SCALE GENOMIC DNA]</scope>
    <source>
        <strain evidence="4">YLT18</strain>
    </source>
</reference>
<keyword evidence="1" id="KW-0732">Signal</keyword>